<proteinExistence type="predicted"/>
<comment type="caution">
    <text evidence="2">The sequence shown here is derived from an EMBL/GenBank/DDBJ whole genome shotgun (WGS) entry which is preliminary data.</text>
</comment>
<accession>A0A822FAC2</accession>
<dbReference type="Proteomes" id="UP000663848">
    <property type="component" value="Unassembled WGS sequence"/>
</dbReference>
<feature type="compositionally biased region" description="Polar residues" evidence="1">
    <location>
        <begin position="19"/>
        <end position="39"/>
    </location>
</feature>
<feature type="non-terminal residue" evidence="2">
    <location>
        <position position="45"/>
    </location>
</feature>
<evidence type="ECO:0000313" key="2">
    <source>
        <dbReference type="EMBL" id="CAF5121458.1"/>
    </source>
</evidence>
<dbReference type="AlphaFoldDB" id="A0A822FAC2"/>
<evidence type="ECO:0000256" key="1">
    <source>
        <dbReference type="SAM" id="MobiDB-lite"/>
    </source>
</evidence>
<sequence>MDYMGQTSTAQYTLMGRRPQQSTQLPSIGTFDTRTSSAPPYSGLL</sequence>
<feature type="region of interest" description="Disordered" evidence="1">
    <location>
        <begin position="1"/>
        <end position="45"/>
    </location>
</feature>
<dbReference type="EMBL" id="CAJOBR010080204">
    <property type="protein sequence ID" value="CAF5121458.1"/>
    <property type="molecule type" value="Genomic_DNA"/>
</dbReference>
<evidence type="ECO:0000313" key="3">
    <source>
        <dbReference type="Proteomes" id="UP000663848"/>
    </source>
</evidence>
<feature type="compositionally biased region" description="Polar residues" evidence="1">
    <location>
        <begin position="1"/>
        <end position="12"/>
    </location>
</feature>
<organism evidence="2 3">
    <name type="scientific">Rotaria socialis</name>
    <dbReference type="NCBI Taxonomy" id="392032"/>
    <lineage>
        <taxon>Eukaryota</taxon>
        <taxon>Metazoa</taxon>
        <taxon>Spiralia</taxon>
        <taxon>Gnathifera</taxon>
        <taxon>Rotifera</taxon>
        <taxon>Eurotatoria</taxon>
        <taxon>Bdelloidea</taxon>
        <taxon>Philodinida</taxon>
        <taxon>Philodinidae</taxon>
        <taxon>Rotaria</taxon>
    </lineage>
</organism>
<name>A0A822FAC2_9BILA</name>
<reference evidence="2" key="1">
    <citation type="submission" date="2021-02" db="EMBL/GenBank/DDBJ databases">
        <authorList>
            <person name="Nowell W R."/>
        </authorList>
    </citation>
    <scope>NUCLEOTIDE SEQUENCE</scope>
</reference>
<gene>
    <name evidence="2" type="ORF">QYT958_LOCUS46084</name>
</gene>
<protein>
    <submittedName>
        <fullName evidence="2">Uncharacterized protein</fullName>
    </submittedName>
</protein>